<evidence type="ECO:0000313" key="2">
    <source>
        <dbReference type="Proteomes" id="UP001499994"/>
    </source>
</evidence>
<proteinExistence type="predicted"/>
<dbReference type="EMBL" id="BAABDG010000003">
    <property type="protein sequence ID" value="GAA3899938.1"/>
    <property type="molecule type" value="Genomic_DNA"/>
</dbReference>
<comment type="caution">
    <text evidence="1">The sequence shown here is derived from an EMBL/GenBank/DDBJ whole genome shotgun (WGS) entry which is preliminary data.</text>
</comment>
<keyword evidence="2" id="KW-1185">Reference proteome</keyword>
<evidence type="ECO:0000313" key="1">
    <source>
        <dbReference type="EMBL" id="GAA3899938.1"/>
    </source>
</evidence>
<protein>
    <submittedName>
        <fullName evidence="1">Type II toxin-antitoxin system RelE/ParE family toxin</fullName>
    </submittedName>
</protein>
<sequence>MEALFIELPPFERHRAEYLTDDEFRDFQQMLLKNPACGDARRNKGKRGGIRVIYHWYLEKSHFLLFTLYDKDQEDDLTKAQRDSLREMLELAKKRGL</sequence>
<dbReference type="RefSeq" id="WP_346081593.1">
    <property type="nucleotide sequence ID" value="NZ_BAABDG010000003.1"/>
</dbReference>
<dbReference type="InterPro" id="IPR009387">
    <property type="entry name" value="HigB-2"/>
</dbReference>
<name>A0ABP7LHV3_9GAMM</name>
<dbReference type="Proteomes" id="UP001499994">
    <property type="component" value="Unassembled WGS sequence"/>
</dbReference>
<organism evidence="1 2">
    <name type="scientific">Gibbsiella dentisursi</name>
    <dbReference type="NCBI Taxonomy" id="796890"/>
    <lineage>
        <taxon>Bacteria</taxon>
        <taxon>Pseudomonadati</taxon>
        <taxon>Pseudomonadota</taxon>
        <taxon>Gammaproteobacteria</taxon>
        <taxon>Enterobacterales</taxon>
        <taxon>Yersiniaceae</taxon>
        <taxon>Gibbsiella</taxon>
    </lineage>
</organism>
<accession>A0ABP7LHV3</accession>
<dbReference type="PIRSF" id="PIRSF039032">
    <property type="entry name" value="HigB-2"/>
    <property type="match status" value="1"/>
</dbReference>
<gene>
    <name evidence="1" type="ORF">GCM10022405_26630</name>
</gene>
<reference evidence="2" key="1">
    <citation type="journal article" date="2019" name="Int. J. Syst. Evol. Microbiol.">
        <title>The Global Catalogue of Microorganisms (GCM) 10K type strain sequencing project: providing services to taxonomists for standard genome sequencing and annotation.</title>
        <authorList>
            <consortium name="The Broad Institute Genomics Platform"/>
            <consortium name="The Broad Institute Genome Sequencing Center for Infectious Disease"/>
            <person name="Wu L."/>
            <person name="Ma J."/>
        </authorList>
    </citation>
    <scope>NUCLEOTIDE SEQUENCE [LARGE SCALE GENOMIC DNA]</scope>
    <source>
        <strain evidence="2">JCM 17201</strain>
    </source>
</reference>